<dbReference type="Proteomes" id="UP000038487">
    <property type="component" value="Unassembled WGS sequence"/>
</dbReference>
<reference evidence="1 3" key="1">
    <citation type="submission" date="2015-03" db="EMBL/GenBank/DDBJ databases">
        <authorList>
            <consortium name="Pathogen Informatics"/>
            <person name="Murphy D."/>
        </authorList>
    </citation>
    <scope>NUCLEOTIDE SEQUENCE [LARGE SCALE GENOMIC DNA]</scope>
    <source>
        <strain evidence="1 3">PAP036</strain>
    </source>
</reference>
<gene>
    <name evidence="1" type="ORF">ERS075527_04639</name>
    <name evidence="2" type="ORF">ERS075579_04777</name>
</gene>
<reference evidence="2 4" key="2">
    <citation type="submission" date="2015-03" db="EMBL/GenBank/DDBJ databases">
        <authorList>
            <person name="Murphy D."/>
        </authorList>
    </citation>
    <scope>NUCLEOTIDE SEQUENCE [LARGE SCALE GENOMIC DNA]</scope>
    <source>
        <strain evidence="2 4">PAP088</strain>
    </source>
</reference>
<dbReference type="EMBL" id="CSUW01000012">
    <property type="protein sequence ID" value="CPT61406.1"/>
    <property type="molecule type" value="Genomic_DNA"/>
</dbReference>
<dbReference type="Proteomes" id="UP000045782">
    <property type="component" value="Unassembled WGS sequence"/>
</dbReference>
<accession>A0A0U0ZTB1</accession>
<protein>
    <submittedName>
        <fullName evidence="2">Uncharacterized protein</fullName>
    </submittedName>
</protein>
<name>A0A0U0ZTB1_9MYCO</name>
<dbReference type="EMBL" id="CSWP01000012">
    <property type="protein sequence ID" value="CPV70382.1"/>
    <property type="molecule type" value="Genomic_DNA"/>
</dbReference>
<evidence type="ECO:0000313" key="3">
    <source>
        <dbReference type="Proteomes" id="UP000038487"/>
    </source>
</evidence>
<organism evidence="2 4">
    <name type="scientific">Mycobacteroides abscessus</name>
    <dbReference type="NCBI Taxonomy" id="36809"/>
    <lineage>
        <taxon>Bacteria</taxon>
        <taxon>Bacillati</taxon>
        <taxon>Actinomycetota</taxon>
        <taxon>Actinomycetes</taxon>
        <taxon>Mycobacteriales</taxon>
        <taxon>Mycobacteriaceae</taxon>
        <taxon>Mycobacteroides</taxon>
    </lineage>
</organism>
<evidence type="ECO:0000313" key="1">
    <source>
        <dbReference type="EMBL" id="CPT61406.1"/>
    </source>
</evidence>
<dbReference type="AlphaFoldDB" id="A0A0U0ZTB1"/>
<proteinExistence type="predicted"/>
<evidence type="ECO:0000313" key="4">
    <source>
        <dbReference type="Proteomes" id="UP000045782"/>
    </source>
</evidence>
<sequence length="60" mass="6837">MHRREVRIHSTSQYERHCRALGYKPAEITLLVIGFHTGWEQGFATSQSELPTSQLGTADH</sequence>
<evidence type="ECO:0000313" key="2">
    <source>
        <dbReference type="EMBL" id="CPV70382.1"/>
    </source>
</evidence>